<evidence type="ECO:0000313" key="4">
    <source>
        <dbReference type="Proteomes" id="UP000557872"/>
    </source>
</evidence>
<dbReference type="Proteomes" id="UP000557872">
    <property type="component" value="Unassembled WGS sequence"/>
</dbReference>
<keyword evidence="4" id="KW-1185">Reference proteome</keyword>
<comment type="caution">
    <text evidence="3">The sequence shown here is derived from an EMBL/GenBank/DDBJ whole genome shotgun (WGS) entry which is preliminary data.</text>
</comment>
<sequence>MKLSKTIVALTLSSSVMLATTNAASVIAVNFMRTVTNAPALNDGSEFGISTWVDVLANNDAGGSGIDQVTTDGVTFTWGGGAWSGGGAPTAIHQSYVDNATAFTVTGLGAWLTANSATGYTIQIMQGSDTASNTFGDILLRETNSAGLLLETIGTTGDTKFSTSSSAGAHSVDTLYIDPTNTNGTRTSVSGIIITAVPEPSSAALISLGGISLLLRRRK</sequence>
<dbReference type="AlphaFoldDB" id="A0A851GQX0"/>
<name>A0A851GQX0_9BACT</name>
<gene>
    <name evidence="3" type="ORF">HW115_17995</name>
</gene>
<evidence type="ECO:0000313" key="3">
    <source>
        <dbReference type="EMBL" id="NWK57515.1"/>
    </source>
</evidence>
<keyword evidence="1" id="KW-0732">Signal</keyword>
<protein>
    <submittedName>
        <fullName evidence="3">PEP-CTERM sorting domain-containing protein</fullName>
    </submittedName>
</protein>
<evidence type="ECO:0000259" key="2">
    <source>
        <dbReference type="Pfam" id="PF07589"/>
    </source>
</evidence>
<dbReference type="EMBL" id="JACBAZ010000013">
    <property type="protein sequence ID" value="NWK57515.1"/>
    <property type="molecule type" value="Genomic_DNA"/>
</dbReference>
<feature type="domain" description="Ice-binding protein C-terminal" evidence="2">
    <location>
        <begin position="196"/>
        <end position="218"/>
    </location>
</feature>
<reference evidence="3 4" key="1">
    <citation type="submission" date="2020-07" db="EMBL/GenBank/DDBJ databases">
        <title>Roseicoccus Jingziensis gen. nov., sp. nov., isolated from coastal seawater.</title>
        <authorList>
            <person name="Feng X."/>
        </authorList>
    </citation>
    <scope>NUCLEOTIDE SEQUENCE [LARGE SCALE GENOMIC DNA]</scope>
    <source>
        <strain evidence="3 4">N1E253</strain>
    </source>
</reference>
<feature type="chain" id="PRO_5032396869" evidence="1">
    <location>
        <begin position="19"/>
        <end position="219"/>
    </location>
</feature>
<dbReference type="Pfam" id="PF07589">
    <property type="entry name" value="PEP-CTERM"/>
    <property type="match status" value="1"/>
</dbReference>
<accession>A0A851GQX0</accession>
<dbReference type="NCBIfam" id="TIGR02595">
    <property type="entry name" value="PEP_CTERM"/>
    <property type="match status" value="1"/>
</dbReference>
<organism evidence="3 4">
    <name type="scientific">Oceaniferula marina</name>
    <dbReference type="NCBI Taxonomy" id="2748318"/>
    <lineage>
        <taxon>Bacteria</taxon>
        <taxon>Pseudomonadati</taxon>
        <taxon>Verrucomicrobiota</taxon>
        <taxon>Verrucomicrobiia</taxon>
        <taxon>Verrucomicrobiales</taxon>
        <taxon>Verrucomicrobiaceae</taxon>
        <taxon>Oceaniferula</taxon>
    </lineage>
</organism>
<dbReference type="InterPro" id="IPR013424">
    <property type="entry name" value="Ice-binding_C"/>
</dbReference>
<dbReference type="RefSeq" id="WP_178934683.1">
    <property type="nucleotide sequence ID" value="NZ_JACBAZ010000013.1"/>
</dbReference>
<evidence type="ECO:0000256" key="1">
    <source>
        <dbReference type="SAM" id="SignalP"/>
    </source>
</evidence>
<proteinExistence type="predicted"/>
<feature type="signal peptide" evidence="1">
    <location>
        <begin position="1"/>
        <end position="18"/>
    </location>
</feature>